<dbReference type="Proteomes" id="UP001550850">
    <property type="component" value="Unassembled WGS sequence"/>
</dbReference>
<protein>
    <submittedName>
        <fullName evidence="2">Uncharacterized protein</fullName>
    </submittedName>
</protein>
<feature type="compositionally biased region" description="Pro residues" evidence="1">
    <location>
        <begin position="127"/>
        <end position="137"/>
    </location>
</feature>
<sequence>MPHPTSVEIAARIEELYGAPLSDLDAHARQRPPGMLSALLDGYHRLALAEQSILDNRHRLRRLIHDERPLGPPEVSHLLDAARRLAEAVAVRDAQSATSAAVLRSLGRADAPTPEAEPRAGTAPSTAPAPPLPPPSPATTADAAVPR</sequence>
<organism evidence="2 3">
    <name type="scientific">Streptomyces fragilis</name>
    <dbReference type="NCBI Taxonomy" id="67301"/>
    <lineage>
        <taxon>Bacteria</taxon>
        <taxon>Bacillati</taxon>
        <taxon>Actinomycetota</taxon>
        <taxon>Actinomycetes</taxon>
        <taxon>Kitasatosporales</taxon>
        <taxon>Streptomycetaceae</taxon>
        <taxon>Streptomyces</taxon>
    </lineage>
</organism>
<evidence type="ECO:0000313" key="3">
    <source>
        <dbReference type="Proteomes" id="UP001550850"/>
    </source>
</evidence>
<proteinExistence type="predicted"/>
<keyword evidence="3" id="KW-1185">Reference proteome</keyword>
<evidence type="ECO:0000313" key="2">
    <source>
        <dbReference type="EMBL" id="MEU3553350.1"/>
    </source>
</evidence>
<gene>
    <name evidence="2" type="ORF">AB0E65_03775</name>
</gene>
<evidence type="ECO:0000256" key="1">
    <source>
        <dbReference type="SAM" id="MobiDB-lite"/>
    </source>
</evidence>
<dbReference type="RefSeq" id="WP_108952674.1">
    <property type="nucleotide sequence ID" value="NZ_BEVZ01000002.1"/>
</dbReference>
<feature type="region of interest" description="Disordered" evidence="1">
    <location>
        <begin position="95"/>
        <end position="147"/>
    </location>
</feature>
<accession>A0ABV2YCA1</accession>
<comment type="caution">
    <text evidence="2">The sequence shown here is derived from an EMBL/GenBank/DDBJ whole genome shotgun (WGS) entry which is preliminary data.</text>
</comment>
<reference evidence="2 3" key="1">
    <citation type="submission" date="2024-06" db="EMBL/GenBank/DDBJ databases">
        <title>The Natural Products Discovery Center: Release of the First 8490 Sequenced Strains for Exploring Actinobacteria Biosynthetic Diversity.</title>
        <authorList>
            <person name="Kalkreuter E."/>
            <person name="Kautsar S.A."/>
            <person name="Yang D."/>
            <person name="Bader C.D."/>
            <person name="Teijaro C.N."/>
            <person name="Fluegel L."/>
            <person name="Davis C.M."/>
            <person name="Simpson J.R."/>
            <person name="Lauterbach L."/>
            <person name="Steele A.D."/>
            <person name="Gui C."/>
            <person name="Meng S."/>
            <person name="Li G."/>
            <person name="Viehrig K."/>
            <person name="Ye F."/>
            <person name="Su P."/>
            <person name="Kiefer A.F."/>
            <person name="Nichols A."/>
            <person name="Cepeda A.J."/>
            <person name="Yan W."/>
            <person name="Fan B."/>
            <person name="Jiang Y."/>
            <person name="Adhikari A."/>
            <person name="Zheng C.-J."/>
            <person name="Schuster L."/>
            <person name="Cowan T.M."/>
            <person name="Smanski M.J."/>
            <person name="Chevrette M.G."/>
            <person name="De Carvalho L.P.S."/>
            <person name="Shen B."/>
        </authorList>
    </citation>
    <scope>NUCLEOTIDE SEQUENCE [LARGE SCALE GENOMIC DNA]</scope>
    <source>
        <strain evidence="2 3">NPDC038104</strain>
    </source>
</reference>
<name>A0ABV2YCA1_9ACTN</name>
<dbReference type="EMBL" id="JBEZUR010000003">
    <property type="protein sequence ID" value="MEU3553350.1"/>
    <property type="molecule type" value="Genomic_DNA"/>
</dbReference>
<feature type="compositionally biased region" description="Low complexity" evidence="1">
    <location>
        <begin position="138"/>
        <end position="147"/>
    </location>
</feature>